<organism evidence="10">
    <name type="scientific">marine metagenome</name>
    <dbReference type="NCBI Taxonomy" id="408172"/>
    <lineage>
        <taxon>unclassified sequences</taxon>
        <taxon>metagenomes</taxon>
        <taxon>ecological metagenomes</taxon>
    </lineage>
</organism>
<protein>
    <recommendedName>
        <fullName evidence="1">DNA-directed DNA polymerase</fullName>
        <ecNumber evidence="1">2.7.7.7</ecNumber>
    </recommendedName>
</protein>
<keyword evidence="4" id="KW-0235">DNA replication</keyword>
<dbReference type="GO" id="GO:0003887">
    <property type="term" value="F:DNA-directed DNA polymerase activity"/>
    <property type="evidence" value="ECO:0007669"/>
    <property type="project" value="UniProtKB-KW"/>
</dbReference>
<feature type="domain" description="Bacterial DNA polymerase III alpha subunit NTPase" evidence="7">
    <location>
        <begin position="1"/>
        <end position="35"/>
    </location>
</feature>
<evidence type="ECO:0000313" key="10">
    <source>
        <dbReference type="EMBL" id="SVC20342.1"/>
    </source>
</evidence>
<accession>A0A382KAB2</accession>
<keyword evidence="2" id="KW-0808">Transferase</keyword>
<feature type="non-terminal residue" evidence="10">
    <location>
        <position position="1"/>
    </location>
</feature>
<dbReference type="EMBL" id="UINC01078860">
    <property type="protein sequence ID" value="SVC20342.1"/>
    <property type="molecule type" value="Genomic_DNA"/>
</dbReference>
<dbReference type="Gene3D" id="1.10.150.870">
    <property type="match status" value="1"/>
</dbReference>
<evidence type="ECO:0000259" key="9">
    <source>
        <dbReference type="Pfam" id="PF17657"/>
    </source>
</evidence>
<evidence type="ECO:0000256" key="1">
    <source>
        <dbReference type="ARBA" id="ARBA00012417"/>
    </source>
</evidence>
<dbReference type="GO" id="GO:0006260">
    <property type="term" value="P:DNA replication"/>
    <property type="evidence" value="ECO:0007669"/>
    <property type="project" value="UniProtKB-KW"/>
</dbReference>
<evidence type="ECO:0000259" key="8">
    <source>
        <dbReference type="Pfam" id="PF14579"/>
    </source>
</evidence>
<dbReference type="GO" id="GO:0008408">
    <property type="term" value="F:3'-5' exonuclease activity"/>
    <property type="evidence" value="ECO:0007669"/>
    <property type="project" value="InterPro"/>
</dbReference>
<feature type="non-terminal residue" evidence="10">
    <location>
        <position position="425"/>
    </location>
</feature>
<keyword evidence="5" id="KW-0239">DNA-directed DNA polymerase</keyword>
<dbReference type="PANTHER" id="PTHR32294:SF0">
    <property type="entry name" value="DNA POLYMERASE III SUBUNIT ALPHA"/>
    <property type="match status" value="1"/>
</dbReference>
<dbReference type="Pfam" id="PF17657">
    <property type="entry name" value="DNA_pol3_finger"/>
    <property type="match status" value="1"/>
</dbReference>
<dbReference type="InterPro" id="IPR004805">
    <property type="entry name" value="DnaE2/DnaE/PolC"/>
</dbReference>
<dbReference type="Pfam" id="PF14579">
    <property type="entry name" value="HHH_6"/>
    <property type="match status" value="1"/>
</dbReference>
<dbReference type="Pfam" id="PF07733">
    <property type="entry name" value="DNA_pol3_alpha"/>
    <property type="match status" value="1"/>
</dbReference>
<sequence>EYVPLYKNPGTGDITTQVDMNSLEDLGLLKMDFLGLRNLTVINKAVKMVEKNHGEKIDISKIPLNDESVYKMFAEARTTGVFQFESDGMREYLKRLRPSSIEDLIAMNALYRPGPMANIPEFIARKNGHSSINYIHPTLESVLKETYGIIVYQEQVMQISQIIGDFTLAQGDMLRRAMGKKKVEIMAAFKVDFVNGAIKNKIDKKLAVEIFDLLEKFAKYGFNKSHSTAYALVAYQTAWLKTHYPSEFFAANLSSEMDNTDRVVDLLESARNINIEILPPDVNTSFSDFRALNNNIIAYGLSAVKNIGSKAATAIVDNRKKNGDYNSVFDICCIDSHVINRKAMESLILAGACDNLTGHRAQHFSIIDDALRWGQKYNMENNSAQESIFDDSSVASLAPPALPIVEEWTQEECLRHEKKTLGFYL</sequence>
<evidence type="ECO:0000256" key="4">
    <source>
        <dbReference type="ARBA" id="ARBA00022705"/>
    </source>
</evidence>
<dbReference type="AlphaFoldDB" id="A0A382KAB2"/>
<comment type="catalytic activity">
    <reaction evidence="6">
        <text>DNA(n) + a 2'-deoxyribonucleoside 5'-triphosphate = DNA(n+1) + diphosphate</text>
        <dbReference type="Rhea" id="RHEA:22508"/>
        <dbReference type="Rhea" id="RHEA-COMP:17339"/>
        <dbReference type="Rhea" id="RHEA-COMP:17340"/>
        <dbReference type="ChEBI" id="CHEBI:33019"/>
        <dbReference type="ChEBI" id="CHEBI:61560"/>
        <dbReference type="ChEBI" id="CHEBI:173112"/>
        <dbReference type="EC" id="2.7.7.7"/>
    </reaction>
</comment>
<feature type="domain" description="DNA polymerase helix-hairpin-helix motif" evidence="8">
    <location>
        <begin position="274"/>
        <end position="362"/>
    </location>
</feature>
<dbReference type="PANTHER" id="PTHR32294">
    <property type="entry name" value="DNA POLYMERASE III SUBUNIT ALPHA"/>
    <property type="match status" value="1"/>
</dbReference>
<dbReference type="EC" id="2.7.7.7" evidence="1"/>
<dbReference type="NCBIfam" id="TIGR00594">
    <property type="entry name" value="polc"/>
    <property type="match status" value="1"/>
</dbReference>
<evidence type="ECO:0000256" key="5">
    <source>
        <dbReference type="ARBA" id="ARBA00022932"/>
    </source>
</evidence>
<dbReference type="InterPro" id="IPR011708">
    <property type="entry name" value="DNA_pol3_alpha_NTPase_dom"/>
</dbReference>
<dbReference type="InterPro" id="IPR040982">
    <property type="entry name" value="DNA_pol3_finger"/>
</dbReference>
<evidence type="ECO:0000256" key="3">
    <source>
        <dbReference type="ARBA" id="ARBA00022695"/>
    </source>
</evidence>
<dbReference type="InterPro" id="IPR029460">
    <property type="entry name" value="DNAPol_HHH"/>
</dbReference>
<evidence type="ECO:0000259" key="7">
    <source>
        <dbReference type="Pfam" id="PF07733"/>
    </source>
</evidence>
<name>A0A382KAB2_9ZZZZ</name>
<evidence type="ECO:0000256" key="2">
    <source>
        <dbReference type="ARBA" id="ARBA00022679"/>
    </source>
</evidence>
<reference evidence="10" key="1">
    <citation type="submission" date="2018-05" db="EMBL/GenBank/DDBJ databases">
        <authorList>
            <person name="Lanie J.A."/>
            <person name="Ng W.-L."/>
            <person name="Kazmierczak K.M."/>
            <person name="Andrzejewski T.M."/>
            <person name="Davidsen T.M."/>
            <person name="Wayne K.J."/>
            <person name="Tettelin H."/>
            <person name="Glass J.I."/>
            <person name="Rusch D."/>
            <person name="Podicherti R."/>
            <person name="Tsui H.-C.T."/>
            <person name="Winkler M.E."/>
        </authorList>
    </citation>
    <scope>NUCLEOTIDE SEQUENCE</scope>
</reference>
<keyword evidence="3" id="KW-0548">Nucleotidyltransferase</keyword>
<evidence type="ECO:0000256" key="6">
    <source>
        <dbReference type="ARBA" id="ARBA00049244"/>
    </source>
</evidence>
<feature type="domain" description="DNA polymerase III alpha subunit finger" evidence="9">
    <location>
        <begin position="38"/>
        <end position="200"/>
    </location>
</feature>
<proteinExistence type="predicted"/>
<gene>
    <name evidence="10" type="ORF">METZ01_LOCUS273196</name>
</gene>